<evidence type="ECO:0000313" key="8">
    <source>
        <dbReference type="EMBL" id="WAC11194.1"/>
    </source>
</evidence>
<dbReference type="EMBL" id="CP112998">
    <property type="protein sequence ID" value="WAC11194.1"/>
    <property type="molecule type" value="Genomic_DNA"/>
</dbReference>
<protein>
    <recommendedName>
        <fullName evidence="6">TVP38/TMEM64 family membrane protein</fullName>
    </recommendedName>
</protein>
<name>A0A9E8N7B2_9BACT</name>
<dbReference type="InterPro" id="IPR015414">
    <property type="entry name" value="TMEM64"/>
</dbReference>
<gene>
    <name evidence="8" type="ORF">ON006_26100</name>
</gene>
<evidence type="ECO:0000256" key="1">
    <source>
        <dbReference type="ARBA" id="ARBA00004651"/>
    </source>
</evidence>
<dbReference type="KEGG" id="dpf:ON006_26100"/>
<proteinExistence type="inferred from homology"/>
<keyword evidence="9" id="KW-1185">Reference proteome</keyword>
<feature type="transmembrane region" description="Helical" evidence="6">
    <location>
        <begin position="224"/>
        <end position="245"/>
    </location>
</feature>
<accession>A0A9E8N7B2</accession>
<feature type="transmembrane region" description="Helical" evidence="6">
    <location>
        <begin position="159"/>
        <end position="181"/>
    </location>
</feature>
<feature type="transmembrane region" description="Helical" evidence="6">
    <location>
        <begin position="73"/>
        <end position="102"/>
    </location>
</feature>
<dbReference type="AlphaFoldDB" id="A0A9E8N7B2"/>
<dbReference type="RefSeq" id="WP_244824177.1">
    <property type="nucleotide sequence ID" value="NZ_CP112998.1"/>
</dbReference>
<keyword evidence="4 6" id="KW-1133">Transmembrane helix</keyword>
<comment type="subcellular location">
    <subcellularLocation>
        <location evidence="1 6">Cell membrane</location>
        <topology evidence="1 6">Multi-pass membrane protein</topology>
    </subcellularLocation>
</comment>
<organism evidence="8 9">
    <name type="scientific">Dyadobacter pollutisoli</name>
    <dbReference type="NCBI Taxonomy" id="2910158"/>
    <lineage>
        <taxon>Bacteria</taxon>
        <taxon>Pseudomonadati</taxon>
        <taxon>Bacteroidota</taxon>
        <taxon>Cytophagia</taxon>
        <taxon>Cytophagales</taxon>
        <taxon>Spirosomataceae</taxon>
        <taxon>Dyadobacter</taxon>
    </lineage>
</organism>
<evidence type="ECO:0000256" key="2">
    <source>
        <dbReference type="ARBA" id="ARBA00022475"/>
    </source>
</evidence>
<evidence type="ECO:0000259" key="7">
    <source>
        <dbReference type="Pfam" id="PF09335"/>
    </source>
</evidence>
<evidence type="ECO:0000256" key="4">
    <source>
        <dbReference type="ARBA" id="ARBA00022989"/>
    </source>
</evidence>
<dbReference type="Pfam" id="PF09335">
    <property type="entry name" value="VTT_dom"/>
    <property type="match status" value="1"/>
</dbReference>
<sequence>MKNLLVKQVVILLAERRTRFKDTLALETTTPKKFSLPVIVSILMTVVPLVTTSILTAWAISHENILRNLALEWWLGVTFILTLASSAALTPPTFLALVYGYFLGWSALPMLFGLNLGAIAIIYVSAHFLHASSVREYLIQVYPQVGTLLRRFYKNELRLIFFAKLSPVLPFAITNLFFAMAGARFKQVLAGGTMGMIPRTALAVWAGKEAQDIRYLLEHPNEGLATKIILIVLIIVSTVGIGYFFRDKSMVE</sequence>
<evidence type="ECO:0000256" key="3">
    <source>
        <dbReference type="ARBA" id="ARBA00022692"/>
    </source>
</evidence>
<keyword evidence="2 6" id="KW-1003">Cell membrane</keyword>
<evidence type="ECO:0000256" key="6">
    <source>
        <dbReference type="RuleBase" id="RU366058"/>
    </source>
</evidence>
<feature type="transmembrane region" description="Helical" evidence="6">
    <location>
        <begin position="108"/>
        <end position="129"/>
    </location>
</feature>
<dbReference type="InterPro" id="IPR032816">
    <property type="entry name" value="VTT_dom"/>
</dbReference>
<keyword evidence="5 6" id="KW-0472">Membrane</keyword>
<evidence type="ECO:0000256" key="5">
    <source>
        <dbReference type="ARBA" id="ARBA00023136"/>
    </source>
</evidence>
<feature type="transmembrane region" description="Helical" evidence="6">
    <location>
        <begin position="34"/>
        <end position="61"/>
    </location>
</feature>
<dbReference type="PANTHER" id="PTHR12677:SF59">
    <property type="entry name" value="GOLGI APPARATUS MEMBRANE PROTEIN TVP38-RELATED"/>
    <property type="match status" value="1"/>
</dbReference>
<dbReference type="PANTHER" id="PTHR12677">
    <property type="entry name" value="GOLGI APPARATUS MEMBRANE PROTEIN TVP38-RELATED"/>
    <property type="match status" value="1"/>
</dbReference>
<comment type="similarity">
    <text evidence="6">Belongs to the TVP38/TMEM64 family.</text>
</comment>
<dbReference type="Proteomes" id="UP001164653">
    <property type="component" value="Chromosome"/>
</dbReference>
<dbReference type="GO" id="GO:0005886">
    <property type="term" value="C:plasma membrane"/>
    <property type="evidence" value="ECO:0007669"/>
    <property type="project" value="UniProtKB-SubCell"/>
</dbReference>
<reference evidence="8" key="1">
    <citation type="submission" date="2022-11" db="EMBL/GenBank/DDBJ databases">
        <title>Dyadobacter pollutisoli sp. nov., isolated from plastic dumped soil.</title>
        <authorList>
            <person name="Kim J.M."/>
            <person name="Kim K.R."/>
            <person name="Lee J.K."/>
            <person name="Hao L."/>
            <person name="Jeon C.O."/>
        </authorList>
    </citation>
    <scope>NUCLEOTIDE SEQUENCE</scope>
    <source>
        <strain evidence="8">U1</strain>
    </source>
</reference>
<feature type="domain" description="VTT" evidence="7">
    <location>
        <begin position="91"/>
        <end position="207"/>
    </location>
</feature>
<evidence type="ECO:0000313" key="9">
    <source>
        <dbReference type="Proteomes" id="UP001164653"/>
    </source>
</evidence>
<keyword evidence="3 6" id="KW-0812">Transmembrane</keyword>